<evidence type="ECO:0000313" key="2">
    <source>
        <dbReference type="Proteomes" id="UP001558613"/>
    </source>
</evidence>
<keyword evidence="2" id="KW-1185">Reference proteome</keyword>
<accession>A0ABR3L1C6</accession>
<organism evidence="1 2">
    <name type="scientific">Cirrhinus molitorella</name>
    <name type="common">mud carp</name>
    <dbReference type="NCBI Taxonomy" id="172907"/>
    <lineage>
        <taxon>Eukaryota</taxon>
        <taxon>Metazoa</taxon>
        <taxon>Chordata</taxon>
        <taxon>Craniata</taxon>
        <taxon>Vertebrata</taxon>
        <taxon>Euteleostomi</taxon>
        <taxon>Actinopterygii</taxon>
        <taxon>Neopterygii</taxon>
        <taxon>Teleostei</taxon>
        <taxon>Ostariophysi</taxon>
        <taxon>Cypriniformes</taxon>
        <taxon>Cyprinidae</taxon>
        <taxon>Labeoninae</taxon>
        <taxon>Labeonini</taxon>
        <taxon>Cirrhinus</taxon>
    </lineage>
</organism>
<dbReference type="EMBL" id="JAYMGO010000135">
    <property type="protein sequence ID" value="KAL1246726.1"/>
    <property type="molecule type" value="Genomic_DNA"/>
</dbReference>
<dbReference type="Proteomes" id="UP001558613">
    <property type="component" value="Unassembled WGS sequence"/>
</dbReference>
<comment type="caution">
    <text evidence="1">The sequence shown here is derived from an EMBL/GenBank/DDBJ whole genome shotgun (WGS) entry which is preliminary data.</text>
</comment>
<name>A0ABR3L1C6_9TELE</name>
<dbReference type="Pfam" id="PF14736">
    <property type="entry name" value="N_Asn_amidohyd"/>
    <property type="match status" value="1"/>
</dbReference>
<evidence type="ECO:0000313" key="1">
    <source>
        <dbReference type="EMBL" id="KAL1246726.1"/>
    </source>
</evidence>
<gene>
    <name evidence="1" type="ORF">QQF64_034342</name>
</gene>
<protein>
    <submittedName>
        <fullName evidence="1">Uncharacterized protein</fullName>
    </submittedName>
</protein>
<sequence length="80" mass="8853">MPAGGGLRRPRQRTIRSPFWVSDDPTTCHLVVLRNTAVGATCIAHCDGSSTWTEVPLIVNAVTSRSNQQKRAYCRFGSHR</sequence>
<proteinExistence type="predicted"/>
<dbReference type="InterPro" id="IPR026750">
    <property type="entry name" value="NTAN1"/>
</dbReference>
<reference evidence="1 2" key="1">
    <citation type="submission" date="2023-09" db="EMBL/GenBank/DDBJ databases">
        <authorList>
            <person name="Wang M."/>
        </authorList>
    </citation>
    <scope>NUCLEOTIDE SEQUENCE [LARGE SCALE GENOMIC DNA]</scope>
    <source>
        <strain evidence="1">GT-2023</strain>
        <tissue evidence="1">Liver</tissue>
    </source>
</reference>